<evidence type="ECO:0000256" key="3">
    <source>
        <dbReference type="ARBA" id="ARBA00022884"/>
    </source>
</evidence>
<evidence type="ECO:0000256" key="7">
    <source>
        <dbReference type="HAMAP-Rule" id="MF_00500"/>
    </source>
</evidence>
<keyword evidence="5 7" id="KW-0687">Ribonucleoprotein</keyword>
<dbReference type="GO" id="GO:0070181">
    <property type="term" value="F:small ribosomal subunit rRNA binding"/>
    <property type="evidence" value="ECO:0007669"/>
    <property type="project" value="TreeGrafter"/>
</dbReference>
<keyword evidence="3 7" id="KW-0694">RNA-binding</keyword>
<dbReference type="PANTHER" id="PTHR33398">
    <property type="entry name" value="30S RIBOSOMAL PROTEIN S20"/>
    <property type="match status" value="1"/>
</dbReference>
<dbReference type="GO" id="GO:0005829">
    <property type="term" value="C:cytosol"/>
    <property type="evidence" value="ECO:0007669"/>
    <property type="project" value="TreeGrafter"/>
</dbReference>
<proteinExistence type="inferred from homology"/>
<dbReference type="Proteomes" id="UP000597038">
    <property type="component" value="Unassembled WGS sequence"/>
</dbReference>
<evidence type="ECO:0000313" key="13">
    <source>
        <dbReference type="Proteomes" id="UP000597038"/>
    </source>
</evidence>
<dbReference type="Gene3D" id="1.20.58.110">
    <property type="entry name" value="Ribosomal protein S20"/>
    <property type="match status" value="1"/>
</dbReference>
<dbReference type="InterPro" id="IPR002583">
    <property type="entry name" value="Ribosomal_bS20"/>
</dbReference>
<dbReference type="NCBIfam" id="TIGR00029">
    <property type="entry name" value="S20"/>
    <property type="match status" value="1"/>
</dbReference>
<evidence type="ECO:0000313" key="10">
    <source>
        <dbReference type="EMBL" id="REI01119.1"/>
    </source>
</evidence>
<dbReference type="EMBL" id="JAEDAQ010000010">
    <property type="protein sequence ID" value="MBH9581198.1"/>
    <property type="molecule type" value="Genomic_DNA"/>
</dbReference>
<dbReference type="InterPro" id="IPR036510">
    <property type="entry name" value="Ribosomal_bS20_sf"/>
</dbReference>
<dbReference type="GeneID" id="48058464"/>
<dbReference type="GO" id="GO:0015935">
    <property type="term" value="C:small ribosomal subunit"/>
    <property type="evidence" value="ECO:0007669"/>
    <property type="project" value="TreeGrafter"/>
</dbReference>
<evidence type="ECO:0000256" key="1">
    <source>
        <dbReference type="ARBA" id="ARBA00007634"/>
    </source>
</evidence>
<evidence type="ECO:0000256" key="2">
    <source>
        <dbReference type="ARBA" id="ARBA00022730"/>
    </source>
</evidence>
<dbReference type="Proteomes" id="UP000256562">
    <property type="component" value="Unassembled WGS sequence"/>
</dbReference>
<evidence type="ECO:0000256" key="4">
    <source>
        <dbReference type="ARBA" id="ARBA00022980"/>
    </source>
</evidence>
<organism evidence="10">
    <name type="scientific">Staphylococcus felis</name>
    <dbReference type="NCBI Taxonomy" id="46127"/>
    <lineage>
        <taxon>Bacteria</taxon>
        <taxon>Bacillati</taxon>
        <taxon>Bacillota</taxon>
        <taxon>Bacilli</taxon>
        <taxon>Bacillales</taxon>
        <taxon>Staphylococcaceae</taxon>
        <taxon>Staphylococcus</taxon>
    </lineage>
</organism>
<sequence length="82" mass="9304">MPNIKSAIKRVRKTETTELKNISQKNDMRSAVKRAKQAIESNADNKQELISQAVKRIDKASQSHLIHSNKADRMKSKLMSAK</sequence>
<dbReference type="Proteomes" id="UP000256337">
    <property type="component" value="Unassembled WGS sequence"/>
</dbReference>
<comment type="similarity">
    <text evidence="1 7">Belongs to the bacterial ribosomal protein bS20 family.</text>
</comment>
<evidence type="ECO:0000256" key="6">
    <source>
        <dbReference type="ARBA" id="ARBA00035136"/>
    </source>
</evidence>
<protein>
    <recommendedName>
        <fullName evidence="6 7">Small ribosomal subunit protein bS20</fullName>
    </recommendedName>
</protein>
<dbReference type="RefSeq" id="WP_103209500.1">
    <property type="nucleotide sequence ID" value="NZ_CAJUZQ010000011.1"/>
</dbReference>
<gene>
    <name evidence="7" type="primary">rpsT</name>
    <name evidence="11" type="ORF">DOS76_02885</name>
    <name evidence="10" type="ORF">DOS83_00550</name>
    <name evidence="9" type="ORF">I9026_07380</name>
</gene>
<dbReference type="KEGG" id="sfq:C7J90_09515"/>
<accession>A0A2K3ZB78</accession>
<dbReference type="PANTHER" id="PTHR33398:SF1">
    <property type="entry name" value="SMALL RIBOSOMAL SUBUNIT PROTEIN BS20C"/>
    <property type="match status" value="1"/>
</dbReference>
<keyword evidence="13" id="KW-1185">Reference proteome</keyword>
<evidence type="ECO:0000256" key="8">
    <source>
        <dbReference type="SAM" id="MobiDB-lite"/>
    </source>
</evidence>
<evidence type="ECO:0000313" key="11">
    <source>
        <dbReference type="EMBL" id="REI23900.1"/>
    </source>
</evidence>
<name>A0A2K3ZB78_9STAP</name>
<dbReference type="EMBL" id="QKYD01000051">
    <property type="protein sequence ID" value="REI23900.1"/>
    <property type="molecule type" value="Genomic_DNA"/>
</dbReference>
<evidence type="ECO:0000256" key="5">
    <source>
        <dbReference type="ARBA" id="ARBA00023274"/>
    </source>
</evidence>
<dbReference type="OrthoDB" id="9808392at2"/>
<reference evidence="10 12" key="1">
    <citation type="journal article" date="2018" name="Vet. Microbiol.">
        <title>Characterisation of Staphylococcus felis isolated from cats using whole genome sequencing.</title>
        <authorList>
            <person name="Worthing K."/>
            <person name="Pang S."/>
            <person name="Trott D.J."/>
            <person name="Abraham S."/>
            <person name="Coombs G.W."/>
            <person name="Jordan D."/>
            <person name="McIntyre L."/>
            <person name="Davies M.R."/>
            <person name="Norris J."/>
        </authorList>
    </citation>
    <scope>NUCLEOTIDE SEQUENCE [LARGE SCALE GENOMIC DNA]</scope>
    <source>
        <strain evidence="11 12">F25</strain>
        <strain evidence="10">F9</strain>
    </source>
</reference>
<dbReference type="GO" id="GO:0003735">
    <property type="term" value="F:structural constituent of ribosome"/>
    <property type="evidence" value="ECO:0007669"/>
    <property type="project" value="InterPro"/>
</dbReference>
<reference evidence="9 13" key="2">
    <citation type="submission" date="2020-12" db="EMBL/GenBank/DDBJ databases">
        <title>Genomic analysis of Staphylococcus felis from a cat with skin infection.</title>
        <authorList>
            <person name="Aslantas O."/>
            <person name="Keskin O."/>
            <person name="Buyukaltay K."/>
            <person name="Gullu Yucetepe A."/>
        </authorList>
    </citation>
    <scope>NUCLEOTIDE SEQUENCE [LARGE SCALE GENOMIC DNA]</scope>
    <source>
        <strain evidence="9 13">HARRANVET</strain>
    </source>
</reference>
<comment type="caution">
    <text evidence="10">The sequence shown here is derived from an EMBL/GenBank/DDBJ whole genome shotgun (WGS) entry which is preliminary data.</text>
</comment>
<dbReference type="SUPFAM" id="SSF46992">
    <property type="entry name" value="Ribosomal protein S20"/>
    <property type="match status" value="1"/>
</dbReference>
<dbReference type="AlphaFoldDB" id="A0A2K3ZB78"/>
<feature type="region of interest" description="Disordered" evidence="8">
    <location>
        <begin position="59"/>
        <end position="82"/>
    </location>
</feature>
<dbReference type="EMBL" id="QKXQ01000028">
    <property type="protein sequence ID" value="REI01119.1"/>
    <property type="molecule type" value="Genomic_DNA"/>
</dbReference>
<dbReference type="GO" id="GO:0006412">
    <property type="term" value="P:translation"/>
    <property type="evidence" value="ECO:0007669"/>
    <property type="project" value="UniProtKB-UniRule"/>
</dbReference>
<dbReference type="Pfam" id="PF01649">
    <property type="entry name" value="Ribosomal_S20p"/>
    <property type="match status" value="1"/>
</dbReference>
<evidence type="ECO:0000313" key="12">
    <source>
        <dbReference type="Proteomes" id="UP000256337"/>
    </source>
</evidence>
<keyword evidence="2 7" id="KW-0699">rRNA-binding</keyword>
<dbReference type="HAMAP" id="MF_00500">
    <property type="entry name" value="Ribosomal_bS20"/>
    <property type="match status" value="1"/>
</dbReference>
<keyword evidence="4 7" id="KW-0689">Ribosomal protein</keyword>
<evidence type="ECO:0000313" key="9">
    <source>
        <dbReference type="EMBL" id="MBH9581198.1"/>
    </source>
</evidence>
<comment type="function">
    <text evidence="7">Binds directly to 16S ribosomal RNA.</text>
</comment>